<reference evidence="1" key="1">
    <citation type="journal article" date="2020" name="Stud. Mycol.">
        <title>101 Dothideomycetes genomes: a test case for predicting lifestyles and emergence of pathogens.</title>
        <authorList>
            <person name="Haridas S."/>
            <person name="Albert R."/>
            <person name="Binder M."/>
            <person name="Bloem J."/>
            <person name="Labutti K."/>
            <person name="Salamov A."/>
            <person name="Andreopoulos B."/>
            <person name="Baker S."/>
            <person name="Barry K."/>
            <person name="Bills G."/>
            <person name="Bluhm B."/>
            <person name="Cannon C."/>
            <person name="Castanera R."/>
            <person name="Culley D."/>
            <person name="Daum C."/>
            <person name="Ezra D."/>
            <person name="Gonzalez J."/>
            <person name="Henrissat B."/>
            <person name="Kuo A."/>
            <person name="Liang C."/>
            <person name="Lipzen A."/>
            <person name="Lutzoni F."/>
            <person name="Magnuson J."/>
            <person name="Mondo S."/>
            <person name="Nolan M."/>
            <person name="Ohm R."/>
            <person name="Pangilinan J."/>
            <person name="Park H.-J."/>
            <person name="Ramirez L."/>
            <person name="Alfaro M."/>
            <person name="Sun H."/>
            <person name="Tritt A."/>
            <person name="Yoshinaga Y."/>
            <person name="Zwiers L.-H."/>
            <person name="Turgeon B."/>
            <person name="Goodwin S."/>
            <person name="Spatafora J."/>
            <person name="Crous P."/>
            <person name="Grigoriev I."/>
        </authorList>
    </citation>
    <scope>NUCLEOTIDE SEQUENCE</scope>
    <source>
        <strain evidence="1">CBS 122367</strain>
    </source>
</reference>
<keyword evidence="2" id="KW-1185">Reference proteome</keyword>
<dbReference type="EMBL" id="MU005578">
    <property type="protein sequence ID" value="KAF2685552.1"/>
    <property type="molecule type" value="Genomic_DNA"/>
</dbReference>
<gene>
    <name evidence="1" type="ORF">K458DRAFT_402944</name>
</gene>
<protein>
    <submittedName>
        <fullName evidence="1">Uncharacterized protein</fullName>
    </submittedName>
</protein>
<name>A0A6G1J4W6_9PLEO</name>
<evidence type="ECO:0000313" key="2">
    <source>
        <dbReference type="Proteomes" id="UP000799291"/>
    </source>
</evidence>
<proteinExistence type="predicted"/>
<accession>A0A6G1J4W6</accession>
<organism evidence="1 2">
    <name type="scientific">Lentithecium fluviatile CBS 122367</name>
    <dbReference type="NCBI Taxonomy" id="1168545"/>
    <lineage>
        <taxon>Eukaryota</taxon>
        <taxon>Fungi</taxon>
        <taxon>Dikarya</taxon>
        <taxon>Ascomycota</taxon>
        <taxon>Pezizomycotina</taxon>
        <taxon>Dothideomycetes</taxon>
        <taxon>Pleosporomycetidae</taxon>
        <taxon>Pleosporales</taxon>
        <taxon>Massarineae</taxon>
        <taxon>Lentitheciaceae</taxon>
        <taxon>Lentithecium</taxon>
    </lineage>
</organism>
<dbReference type="Proteomes" id="UP000799291">
    <property type="component" value="Unassembled WGS sequence"/>
</dbReference>
<dbReference type="AlphaFoldDB" id="A0A6G1J4W6"/>
<sequence length="150" mass="16562">MTRATTTYSNPILPYAVEITLHLPETEDTQPALQDQLRSLSVIVYAVHPITCANMGLPFPPTQPGAHTASFPTNADSHFVMHARREWPNLDALCQVATRQLACILACVRTAARKEYGITLFVQQVSIVTWPWKLSLIGGKECTAYSTPLP</sequence>
<evidence type="ECO:0000313" key="1">
    <source>
        <dbReference type="EMBL" id="KAF2685552.1"/>
    </source>
</evidence>